<accession>A0A1M6B7L7</accession>
<evidence type="ECO:0000256" key="4">
    <source>
        <dbReference type="HAMAP-Rule" id="MF_02126"/>
    </source>
</evidence>
<dbReference type="Proteomes" id="UP000184080">
    <property type="component" value="Unassembled WGS sequence"/>
</dbReference>
<dbReference type="GO" id="GO:0032259">
    <property type="term" value="P:methylation"/>
    <property type="evidence" value="ECO:0007669"/>
    <property type="project" value="UniProtKB-KW"/>
</dbReference>
<dbReference type="PROSITE" id="PS00092">
    <property type="entry name" value="N6_MTASE"/>
    <property type="match status" value="1"/>
</dbReference>
<feature type="binding site" evidence="4">
    <location>
        <position position="488"/>
    </location>
    <ligand>
        <name>S-adenosyl-L-methionine</name>
        <dbReference type="ChEBI" id="CHEBI:59789"/>
    </ligand>
</feature>
<evidence type="ECO:0000313" key="8">
    <source>
        <dbReference type="EMBL" id="SHI44731.1"/>
    </source>
</evidence>
<comment type="similarity">
    <text evidence="4">Belongs to the protein N5-glutamine methyltransferase family. PrmC subfamily.</text>
</comment>
<feature type="transmembrane region" description="Helical" evidence="5">
    <location>
        <begin position="140"/>
        <end position="160"/>
    </location>
</feature>
<dbReference type="PRINTS" id="PR00507">
    <property type="entry name" value="N12N6MTFRASE"/>
</dbReference>
<keyword evidence="9" id="KW-1185">Reference proteome</keyword>
<dbReference type="AlphaFoldDB" id="A0A1M6B7L7"/>
<protein>
    <recommendedName>
        <fullName evidence="4">Release factor glutamine methyltransferase</fullName>
        <shortName evidence="4">RF MTase</shortName>
        <ecNumber evidence="4">2.1.1.297</ecNumber>
    </recommendedName>
    <alternativeName>
        <fullName evidence="4">N5-glutamine methyltransferase PrmC</fullName>
    </alternativeName>
    <alternativeName>
        <fullName evidence="4">Protein-(glutamine-N5) MTase PrmC</fullName>
    </alternativeName>
    <alternativeName>
        <fullName evidence="4">Protein-glutamine N-methyltransferase PrmC</fullName>
    </alternativeName>
</protein>
<dbReference type="SUPFAM" id="SSF53335">
    <property type="entry name" value="S-adenosyl-L-methionine-dependent methyltransferases"/>
    <property type="match status" value="1"/>
</dbReference>
<dbReference type="STRING" id="1121298.SAMN05444401_0658"/>
<keyword evidence="5" id="KW-0472">Membrane</keyword>
<feature type="transmembrane region" description="Helical" evidence="5">
    <location>
        <begin position="209"/>
        <end position="227"/>
    </location>
</feature>
<dbReference type="InterPro" id="IPR002052">
    <property type="entry name" value="DNA_methylase_N6_adenine_CS"/>
</dbReference>
<evidence type="ECO:0000256" key="5">
    <source>
        <dbReference type="SAM" id="Phobius"/>
    </source>
</evidence>
<dbReference type="RefSeq" id="WP_073003774.1">
    <property type="nucleotide sequence ID" value="NZ_FQZO01000001.1"/>
</dbReference>
<dbReference type="InterPro" id="IPR007848">
    <property type="entry name" value="Small_mtfrase_dom"/>
</dbReference>
<dbReference type="Gene3D" id="3.40.50.150">
    <property type="entry name" value="Vaccinia Virus protein VP39"/>
    <property type="match status" value="1"/>
</dbReference>
<dbReference type="NCBIfam" id="TIGR03534">
    <property type="entry name" value="RF_mod_PrmC"/>
    <property type="match status" value="1"/>
</dbReference>
<gene>
    <name evidence="4" type="primary">prmC</name>
    <name evidence="8" type="ORF">SAMN05444401_0658</name>
</gene>
<dbReference type="CDD" id="cd02440">
    <property type="entry name" value="AdoMet_MTases"/>
    <property type="match status" value="1"/>
</dbReference>
<dbReference type="InterPro" id="IPR010787">
    <property type="entry name" value="DUF1385"/>
</dbReference>
<evidence type="ECO:0000259" key="6">
    <source>
        <dbReference type="Pfam" id="PF05175"/>
    </source>
</evidence>
<proteinExistence type="inferred from homology"/>
<evidence type="ECO:0000256" key="3">
    <source>
        <dbReference type="ARBA" id="ARBA00022691"/>
    </source>
</evidence>
<dbReference type="Pfam" id="PF17827">
    <property type="entry name" value="PrmC_N"/>
    <property type="match status" value="1"/>
</dbReference>
<keyword evidence="5" id="KW-0812">Transmembrane</keyword>
<dbReference type="OrthoDB" id="9784805at2"/>
<feature type="binding site" evidence="4">
    <location>
        <begin position="488"/>
        <end position="491"/>
    </location>
    <ligand>
        <name>substrate</name>
    </ligand>
</feature>
<sequence length="582" mass="66227">MRNTQVGGQAVIEGVMMRGVKGTATAVRKPDGRIQVEFEKRLPITKKNKILSVPIIRGFVSLIDSLMIGLKSLNFSASFYEEDDEPSKFEKWFNERFKEKGDNIILGFTLFISILLSVALFFLLPTALTSLFKKAGLGVLWLNLIEAVIRIIIFLSYIYFIGRMDDINRVYEYHGAEHKTIFCYENEEELTVENVKKYPRLHPRCGTNFLFLVMIVSIVIFSFTGWASLWQRLVWRIVLLPLVSGVTFEIIKWMGKSQSKLAGIFAAPGLKLQLLTTREPDDSQIEVAIEALKSAEGIKETIGSLLDKGSKDLNNAGVESYLLDSQLLLGKVIGKEKIYLITHREEEIDRYHCEEYFELIEMRKKKMPIKYILEKCEFMGIDFFIKPGVLIPRPDTEILVEKVLECIEEDNQLSLCDVCCGSGAIGVSLAYYRNNIKVHCIDVSELAGEVTQRNIEKFDLYPRAKFIKSDLLEEALINKESYDIIVSNPPYIREAVMDTLMEDVKNYEPHIALNGGIDGLDFYRKITMQSVNLLKKGGILAYEIGHDQREEVIKILKENGFSNIRSFTDLAGNSRVVMGEVP</sequence>
<comment type="catalytic activity">
    <reaction evidence="4">
        <text>L-glutaminyl-[peptide chain release factor] + S-adenosyl-L-methionine = N(5)-methyl-L-glutaminyl-[peptide chain release factor] + S-adenosyl-L-homocysteine + H(+)</text>
        <dbReference type="Rhea" id="RHEA:42896"/>
        <dbReference type="Rhea" id="RHEA-COMP:10271"/>
        <dbReference type="Rhea" id="RHEA-COMP:10272"/>
        <dbReference type="ChEBI" id="CHEBI:15378"/>
        <dbReference type="ChEBI" id="CHEBI:30011"/>
        <dbReference type="ChEBI" id="CHEBI:57856"/>
        <dbReference type="ChEBI" id="CHEBI:59789"/>
        <dbReference type="ChEBI" id="CHEBI:61891"/>
        <dbReference type="EC" id="2.1.1.297"/>
    </reaction>
</comment>
<comment type="function">
    <text evidence="4">Methylates the class 1 translation termination release factors RF1/PrfA and RF2/PrfB on the glutamine residue of the universally conserved GGQ motif.</text>
</comment>
<dbReference type="PANTHER" id="PTHR42867">
    <property type="entry name" value="MEMBRANE PROTEIN-RELATED"/>
    <property type="match status" value="1"/>
</dbReference>
<reference evidence="8 9" key="1">
    <citation type="submission" date="2016-11" db="EMBL/GenBank/DDBJ databases">
        <authorList>
            <person name="Jaros S."/>
            <person name="Januszkiewicz K."/>
            <person name="Wedrychowicz H."/>
        </authorList>
    </citation>
    <scope>NUCLEOTIDE SEQUENCE [LARGE SCALE GENOMIC DNA]</scope>
    <source>
        <strain evidence="8 9">DSM 21864</strain>
    </source>
</reference>
<dbReference type="Pfam" id="PF05175">
    <property type="entry name" value="MTS"/>
    <property type="match status" value="1"/>
</dbReference>
<dbReference type="Gene3D" id="1.10.8.10">
    <property type="entry name" value="DNA helicase RuvA subunit, C-terminal domain"/>
    <property type="match status" value="1"/>
</dbReference>
<evidence type="ECO:0000259" key="7">
    <source>
        <dbReference type="Pfam" id="PF17827"/>
    </source>
</evidence>
<dbReference type="NCBIfam" id="TIGR00536">
    <property type="entry name" value="hemK_fam"/>
    <property type="match status" value="1"/>
</dbReference>
<keyword evidence="3 4" id="KW-0949">S-adenosyl-L-methionine</keyword>
<evidence type="ECO:0000256" key="1">
    <source>
        <dbReference type="ARBA" id="ARBA00022603"/>
    </source>
</evidence>
<dbReference type="GO" id="GO:0102559">
    <property type="term" value="F:peptide chain release factor N(5)-glutamine methyltransferase activity"/>
    <property type="evidence" value="ECO:0007669"/>
    <property type="project" value="UniProtKB-EC"/>
</dbReference>
<dbReference type="Pfam" id="PF07136">
    <property type="entry name" value="DUF1385"/>
    <property type="match status" value="1"/>
</dbReference>
<dbReference type="EMBL" id="FQZO01000001">
    <property type="protein sequence ID" value="SHI44731.1"/>
    <property type="molecule type" value="Genomic_DNA"/>
</dbReference>
<dbReference type="GO" id="GO:0003676">
    <property type="term" value="F:nucleic acid binding"/>
    <property type="evidence" value="ECO:0007669"/>
    <property type="project" value="InterPro"/>
</dbReference>
<name>A0A1M6B7L7_9CLOT</name>
<dbReference type="HAMAP" id="MF_02126">
    <property type="entry name" value="RF_methyltr_PrmC"/>
    <property type="match status" value="1"/>
</dbReference>
<dbReference type="InterPro" id="IPR040758">
    <property type="entry name" value="PrmC_N"/>
</dbReference>
<dbReference type="InterPro" id="IPR019874">
    <property type="entry name" value="RF_methyltr_PrmC"/>
</dbReference>
<evidence type="ECO:0000313" key="9">
    <source>
        <dbReference type="Proteomes" id="UP000184080"/>
    </source>
</evidence>
<feature type="binding site" evidence="4">
    <location>
        <position position="442"/>
    </location>
    <ligand>
        <name>S-adenosyl-L-methionine</name>
        <dbReference type="ChEBI" id="CHEBI:59789"/>
    </ligand>
</feature>
<dbReference type="PANTHER" id="PTHR42867:SF1">
    <property type="entry name" value="MEMBRANE PROTEIN-RELATED"/>
    <property type="match status" value="1"/>
</dbReference>
<dbReference type="InterPro" id="IPR029063">
    <property type="entry name" value="SAM-dependent_MTases_sf"/>
</dbReference>
<keyword evidence="1 4" id="KW-0489">Methyltransferase</keyword>
<organism evidence="8 9">
    <name type="scientific">Clostridium amylolyticum</name>
    <dbReference type="NCBI Taxonomy" id="1121298"/>
    <lineage>
        <taxon>Bacteria</taxon>
        <taxon>Bacillati</taxon>
        <taxon>Bacillota</taxon>
        <taxon>Clostridia</taxon>
        <taxon>Eubacteriales</taxon>
        <taxon>Clostridiaceae</taxon>
        <taxon>Clostridium</taxon>
    </lineage>
</organism>
<keyword evidence="5" id="KW-1133">Transmembrane helix</keyword>
<keyword evidence="2 4" id="KW-0808">Transferase</keyword>
<dbReference type="InterPro" id="IPR004556">
    <property type="entry name" value="HemK-like"/>
</dbReference>
<feature type="transmembrane region" description="Helical" evidence="5">
    <location>
        <begin position="104"/>
        <end position="128"/>
    </location>
</feature>
<evidence type="ECO:0000256" key="2">
    <source>
        <dbReference type="ARBA" id="ARBA00022679"/>
    </source>
</evidence>
<dbReference type="EC" id="2.1.1.297" evidence="4"/>
<feature type="domain" description="Release factor glutamine methyltransferase N-terminal" evidence="7">
    <location>
        <begin position="305"/>
        <end position="373"/>
    </location>
</feature>
<comment type="caution">
    <text evidence="4">Lacks conserved residue(s) required for the propagation of feature annotation.</text>
</comment>
<feature type="domain" description="Methyltransferase small" evidence="6">
    <location>
        <begin position="404"/>
        <end position="496"/>
    </location>
</feature>